<dbReference type="GO" id="GO:0010521">
    <property type="term" value="F:telomerase inhibitor activity"/>
    <property type="evidence" value="ECO:0007669"/>
    <property type="project" value="TreeGrafter"/>
</dbReference>
<sequence>MSFLTTSRRKRRITITPQNLVWQNDDSRFGKLMMEKTGWKPGCGLGKYEQGITQNLQIKTNNLTEGLGFVRHDGDLLDVHQEVFAAILADLNEKKKRAQTEQFKKNLNMRTKQLKKSVNEIQSKISNEHRKGIYSSNLSVMSEQDKCAIFGRKSAAKTVGKRAEKDVEKDEVS</sequence>
<organism evidence="2 3">
    <name type="scientific">Setaria digitata</name>
    <dbReference type="NCBI Taxonomy" id="48799"/>
    <lineage>
        <taxon>Eukaryota</taxon>
        <taxon>Metazoa</taxon>
        <taxon>Ecdysozoa</taxon>
        <taxon>Nematoda</taxon>
        <taxon>Chromadorea</taxon>
        <taxon>Rhabditida</taxon>
        <taxon>Spirurina</taxon>
        <taxon>Spiruromorpha</taxon>
        <taxon>Filarioidea</taxon>
        <taxon>Setariidae</taxon>
        <taxon>Setaria</taxon>
    </lineage>
</organism>
<proteinExistence type="predicted"/>
<dbReference type="PANTHER" id="PTHR23149:SF27">
    <property type="entry name" value="PIN2_TERF1-INTERACTING TELOMERASE INHIBITOR 1"/>
    <property type="match status" value="1"/>
</dbReference>
<evidence type="ECO:0000313" key="2">
    <source>
        <dbReference type="Proteomes" id="UP000887581"/>
    </source>
</evidence>
<evidence type="ECO:0000259" key="1">
    <source>
        <dbReference type="PROSITE" id="PS50174"/>
    </source>
</evidence>
<dbReference type="AlphaFoldDB" id="A0A915Q731"/>
<keyword evidence="2" id="KW-1185">Reference proteome</keyword>
<accession>A0A915Q731</accession>
<dbReference type="PANTHER" id="PTHR23149">
    <property type="entry name" value="G PATCH DOMAIN CONTAINING PROTEIN"/>
    <property type="match status" value="1"/>
</dbReference>
<dbReference type="PROSITE" id="PS50174">
    <property type="entry name" value="G_PATCH"/>
    <property type="match status" value="1"/>
</dbReference>
<dbReference type="GO" id="GO:0005730">
    <property type="term" value="C:nucleolus"/>
    <property type="evidence" value="ECO:0007669"/>
    <property type="project" value="TreeGrafter"/>
</dbReference>
<feature type="domain" description="G-patch" evidence="1">
    <location>
        <begin position="26"/>
        <end position="72"/>
    </location>
</feature>
<dbReference type="SMART" id="SM00443">
    <property type="entry name" value="G_patch"/>
    <property type="match status" value="1"/>
</dbReference>
<protein>
    <submittedName>
        <fullName evidence="3">G-patch domain-containing protein</fullName>
    </submittedName>
</protein>
<dbReference type="GO" id="GO:0003676">
    <property type="term" value="F:nucleic acid binding"/>
    <property type="evidence" value="ECO:0007669"/>
    <property type="project" value="InterPro"/>
</dbReference>
<dbReference type="Proteomes" id="UP000887581">
    <property type="component" value="Unplaced"/>
</dbReference>
<dbReference type="InterPro" id="IPR000467">
    <property type="entry name" value="G_patch_dom"/>
</dbReference>
<evidence type="ECO:0000313" key="3">
    <source>
        <dbReference type="WBParaSite" id="sdigi.contig77.g3752.t1"/>
    </source>
</evidence>
<dbReference type="WBParaSite" id="sdigi.contig77.g3752.t1">
    <property type="protein sequence ID" value="sdigi.contig77.g3752.t1"/>
    <property type="gene ID" value="sdigi.contig77.g3752"/>
</dbReference>
<name>A0A915Q731_9BILA</name>
<reference evidence="3" key="1">
    <citation type="submission" date="2022-11" db="UniProtKB">
        <authorList>
            <consortium name="WormBaseParasite"/>
        </authorList>
    </citation>
    <scope>IDENTIFICATION</scope>
</reference>
<dbReference type="InterPro" id="IPR050656">
    <property type="entry name" value="PINX1"/>
</dbReference>
<dbReference type="Pfam" id="PF01585">
    <property type="entry name" value="G-patch"/>
    <property type="match status" value="1"/>
</dbReference>